<reference evidence="3 4" key="1">
    <citation type="journal article" date="2018" name="Arch. Microbiol.">
        <title>New insights into the metabolic potential of the phototrophic purple bacterium Rhodopila globiformis DSM 161(T) from its draft genome sequence and evidence for a vanadium-dependent nitrogenase.</title>
        <authorList>
            <person name="Imhoff J.F."/>
            <person name="Rahn T."/>
            <person name="Kunzel S."/>
            <person name="Neulinger S.C."/>
        </authorList>
    </citation>
    <scope>NUCLEOTIDE SEQUENCE [LARGE SCALE GENOMIC DNA]</scope>
    <source>
        <strain evidence="3 4">DSM 161</strain>
    </source>
</reference>
<feature type="region of interest" description="Disordered" evidence="1">
    <location>
        <begin position="701"/>
        <end position="739"/>
    </location>
</feature>
<dbReference type="Pfam" id="PF02514">
    <property type="entry name" value="CobN-Mg_chel"/>
    <property type="match status" value="1"/>
</dbReference>
<gene>
    <name evidence="3" type="ORF">CCS01_13730</name>
</gene>
<proteinExistence type="predicted"/>
<comment type="caution">
    <text evidence="3">The sequence shown here is derived from an EMBL/GenBank/DDBJ whole genome shotgun (WGS) entry which is preliminary data.</text>
</comment>
<dbReference type="NCBIfam" id="NF008973">
    <property type="entry name" value="PRK12321.1"/>
    <property type="match status" value="1"/>
</dbReference>
<dbReference type="AlphaFoldDB" id="A0A2S6NGI5"/>
<dbReference type="CDD" id="cd10150">
    <property type="entry name" value="CobN_like"/>
    <property type="match status" value="1"/>
</dbReference>
<sequence>MHLLVQDGRTLDDEQRAEDLGQTPADIVLLSFADSDLAAAAAVWEALGDGRPSLRLASLGRLRHPMSVDLYVEQVVARARCVLVRLLGGLDYWTYGAEEVAAHCRRLGIALAIVPGDARDDPRLAALSTVPEAALRQMDAYLRHGGPDNLAQALRLAARLGGLDAPCPAPPVPVPDAGEHALPVPATGEAGLAVIVFYRAHLLAGDIAPVETLAAALADRGFGVRAVYVSSLKDPDVGAFVAARLRDWAPAVVLNATAFSAAQGDAGSPLDAAGVPVLQVLLSGAAREAWAESSRGLSQADLAMQVVLPELDGRLLTTAIAFKQQAAPEPMLEFARTRHCADEAGVALAADRALGWARLAATPRGGRRVAVVLSDYPGAAGEGGQVGHAVGLDSFASLDAILSLLAGQGYDTGGASPGAAALTRMLTEAPPAPLLTVADYRDVFTTLPAALRQDILACWGEPEADAAVQDGQFVLRHVRRGGFVLAVQPERGRAEERRATYHDPVQPPRHAYVAFYLWLRMRLDAHALLHLGTHGTLEWLPGKAVALSEACTPAALCRGLPVVYPFIVNNPGEAAAAKRRLGAVTIGHLTPPLKRAGSHGGAIELERLIDEYAVADGLDRRRATLLRREVLDRAASLGLLAESGVAPDAPEDEALARLDAYLCDVKELQIRDGLHVFGQAPGADSRAALVAALRRACGDVGRRAPAPSSWPGVSRSSALQRRAVDGQDTPGHDDGAERAEGALLPPADAHRHDANPTFARIEAALDRCAPSEAAALCAALDGRWVAPGPAGAPTRGRADVLPTGRNLFTVDPRTIPTRSAVALAERAADDLLRRHLQDHGDWPRSLVLDLWGSASLRTGGEDLALALVLLGVRPTWDDSSARVTGVTVLPLAVLDRPRVDVTLRISGLFRDMFEQQILLFDSAVRLVAERDEAPDWNRLAATARGLDAEAFRRATARIYGSAPGDYGAGVDAALAAGTWRDRAALGAAYLAGSAHAYGSGLDCGADFSARVAAADAFVHPQDHRETDLLDGGEHAAHEGGFAAAADALGQLPALYHLDTSQPEAPHTRTLIEEVALVTRGRAANPAWIAGMMRHGYRGGAEIARAVDGLFAFAATLPQRLDRPFDLLFDATLGNPEVDDFLRAANPQARAAMQARLREALRRDLWRPRRNAVIGLLSGDE</sequence>
<feature type="compositionally biased region" description="Basic and acidic residues" evidence="1">
    <location>
        <begin position="722"/>
        <end position="739"/>
    </location>
</feature>
<organism evidence="3 4">
    <name type="scientific">Rhodopila globiformis</name>
    <name type="common">Rhodopseudomonas globiformis</name>
    <dbReference type="NCBI Taxonomy" id="1071"/>
    <lineage>
        <taxon>Bacteria</taxon>
        <taxon>Pseudomonadati</taxon>
        <taxon>Pseudomonadota</taxon>
        <taxon>Alphaproteobacteria</taxon>
        <taxon>Acetobacterales</taxon>
        <taxon>Acetobacteraceae</taxon>
        <taxon>Rhodopila</taxon>
    </lineage>
</organism>
<dbReference type="InterPro" id="IPR003672">
    <property type="entry name" value="CobN/Mg_chltase"/>
</dbReference>
<dbReference type="PANTHER" id="PTHR44119:SF4">
    <property type="entry name" value="AEROBIC COBALTOCHELATASE SUBUNIT COBN"/>
    <property type="match status" value="1"/>
</dbReference>
<accession>A0A2S6NGI5</accession>
<evidence type="ECO:0000259" key="2">
    <source>
        <dbReference type="Pfam" id="PF02514"/>
    </source>
</evidence>
<evidence type="ECO:0000313" key="3">
    <source>
        <dbReference type="EMBL" id="PPQ33726.1"/>
    </source>
</evidence>
<dbReference type="RefSeq" id="WP_104519411.1">
    <property type="nucleotide sequence ID" value="NZ_NHRY01000139.1"/>
</dbReference>
<dbReference type="Proteomes" id="UP000239724">
    <property type="component" value="Unassembled WGS sequence"/>
</dbReference>
<dbReference type="OrthoDB" id="9757976at2"/>
<evidence type="ECO:0000313" key="4">
    <source>
        <dbReference type="Proteomes" id="UP000239724"/>
    </source>
</evidence>
<evidence type="ECO:0000256" key="1">
    <source>
        <dbReference type="SAM" id="MobiDB-lite"/>
    </source>
</evidence>
<protein>
    <submittedName>
        <fullName evidence="3">Cobaltochelatase subunit CobN</fullName>
    </submittedName>
</protein>
<dbReference type="PANTHER" id="PTHR44119">
    <property type="entry name" value="MAGNESIUM-CHELATASE SUBUNIT CHLH, CHLOROPLASTIC"/>
    <property type="match status" value="1"/>
</dbReference>
<dbReference type="EMBL" id="NHRY01000139">
    <property type="protein sequence ID" value="PPQ33726.1"/>
    <property type="molecule type" value="Genomic_DNA"/>
</dbReference>
<keyword evidence="4" id="KW-1185">Reference proteome</keyword>
<name>A0A2S6NGI5_RHOGL</name>
<feature type="domain" description="CobN/magnesium chelatase" evidence="2">
    <location>
        <begin position="140"/>
        <end position="1170"/>
    </location>
</feature>